<keyword evidence="3" id="KW-1003">Cell membrane</keyword>
<evidence type="ECO:0000256" key="1">
    <source>
        <dbReference type="ARBA" id="ARBA00004429"/>
    </source>
</evidence>
<accession>A0A399T643</accession>
<keyword evidence="5 9" id="KW-0812">Transmembrane</keyword>
<evidence type="ECO:0000256" key="4">
    <source>
        <dbReference type="ARBA" id="ARBA00022519"/>
    </source>
</evidence>
<evidence type="ECO:0000256" key="5">
    <source>
        <dbReference type="ARBA" id="ARBA00022692"/>
    </source>
</evidence>
<keyword evidence="7 9" id="KW-0472">Membrane</keyword>
<proteinExistence type="inferred from homology"/>
<evidence type="ECO:0000256" key="6">
    <source>
        <dbReference type="ARBA" id="ARBA00022989"/>
    </source>
</evidence>
<dbReference type="AlphaFoldDB" id="A0A399T643"/>
<feature type="transmembrane region" description="Helical" evidence="9">
    <location>
        <begin position="148"/>
        <end position="173"/>
    </location>
</feature>
<evidence type="ECO:0000256" key="2">
    <source>
        <dbReference type="ARBA" id="ARBA00022448"/>
    </source>
</evidence>
<evidence type="ECO:0000256" key="8">
    <source>
        <dbReference type="ARBA" id="ARBA00035655"/>
    </source>
</evidence>
<dbReference type="GO" id="GO:0005886">
    <property type="term" value="C:plasma membrane"/>
    <property type="evidence" value="ECO:0007669"/>
    <property type="project" value="UniProtKB-SubCell"/>
</dbReference>
<dbReference type="OrthoDB" id="9814020at2"/>
<dbReference type="Pfam" id="PF04143">
    <property type="entry name" value="Sulf_transp"/>
    <property type="match status" value="1"/>
</dbReference>
<keyword evidence="11" id="KW-1185">Reference proteome</keyword>
<gene>
    <name evidence="10" type="ORF">D1614_07350</name>
</gene>
<evidence type="ECO:0000256" key="9">
    <source>
        <dbReference type="SAM" id="Phobius"/>
    </source>
</evidence>
<organism evidence="10 11">
    <name type="scientific">Maribellus luteus</name>
    <dbReference type="NCBI Taxonomy" id="2305463"/>
    <lineage>
        <taxon>Bacteria</taxon>
        <taxon>Pseudomonadati</taxon>
        <taxon>Bacteroidota</taxon>
        <taxon>Bacteroidia</taxon>
        <taxon>Marinilabiliales</taxon>
        <taxon>Prolixibacteraceae</taxon>
        <taxon>Maribellus</taxon>
    </lineage>
</organism>
<keyword evidence="4" id="KW-0997">Cell inner membrane</keyword>
<name>A0A399T643_9BACT</name>
<comment type="similarity">
    <text evidence="8">Belongs to the TsuA/YedE (TC 9.B.102) family.</text>
</comment>
<keyword evidence="2" id="KW-0813">Transport</keyword>
<dbReference type="PANTHER" id="PTHR30574:SF1">
    <property type="entry name" value="SULPHUR TRANSPORT DOMAIN-CONTAINING PROTEIN"/>
    <property type="match status" value="1"/>
</dbReference>
<feature type="transmembrane region" description="Helical" evidence="9">
    <location>
        <begin position="119"/>
        <end position="136"/>
    </location>
</feature>
<sequence length="178" mass="18965">MNVNNTIDNQPKYINPYLGGVLLGLLILLTVYITGRGLGASGAVKSAVVTTSNTIAPSATKANNYMSQFVSDDHSPMYTWLVFETLGVLVGGLLSGLLFGRVKKFRTDHGPNITSRKRLIWALIGGALFGLGSQFGRGCTSGAALSGTATFALGGVIVMFSIFGTGYIIAYFFRKLWI</sequence>
<feature type="transmembrane region" description="Helical" evidence="9">
    <location>
        <begin position="77"/>
        <end position="99"/>
    </location>
</feature>
<dbReference type="EMBL" id="QWGR01000003">
    <property type="protein sequence ID" value="RIJ49353.1"/>
    <property type="molecule type" value="Genomic_DNA"/>
</dbReference>
<dbReference type="RefSeq" id="WP_119437240.1">
    <property type="nucleotide sequence ID" value="NZ_QWGR01000003.1"/>
</dbReference>
<feature type="transmembrane region" description="Helical" evidence="9">
    <location>
        <begin position="17"/>
        <end position="35"/>
    </location>
</feature>
<evidence type="ECO:0000313" key="10">
    <source>
        <dbReference type="EMBL" id="RIJ49353.1"/>
    </source>
</evidence>
<dbReference type="PANTHER" id="PTHR30574">
    <property type="entry name" value="INNER MEMBRANE PROTEIN YEDE"/>
    <property type="match status" value="1"/>
</dbReference>
<evidence type="ECO:0000256" key="7">
    <source>
        <dbReference type="ARBA" id="ARBA00023136"/>
    </source>
</evidence>
<evidence type="ECO:0000313" key="11">
    <source>
        <dbReference type="Proteomes" id="UP000265926"/>
    </source>
</evidence>
<reference evidence="10 11" key="1">
    <citation type="submission" date="2018-08" db="EMBL/GenBank/DDBJ databases">
        <title>Pallidiluteibacterium maritimus gen. nov., sp. nov., isolated from coastal sediment.</title>
        <authorList>
            <person name="Zhou L.Y."/>
        </authorList>
    </citation>
    <scope>NUCLEOTIDE SEQUENCE [LARGE SCALE GENOMIC DNA]</scope>
    <source>
        <strain evidence="10 11">XSD2</strain>
    </source>
</reference>
<dbReference type="InterPro" id="IPR007272">
    <property type="entry name" value="Sulf_transp_TsuA/YedE"/>
</dbReference>
<comment type="caution">
    <text evidence="10">The sequence shown here is derived from an EMBL/GenBank/DDBJ whole genome shotgun (WGS) entry which is preliminary data.</text>
</comment>
<evidence type="ECO:0000256" key="3">
    <source>
        <dbReference type="ARBA" id="ARBA00022475"/>
    </source>
</evidence>
<dbReference type="Proteomes" id="UP000265926">
    <property type="component" value="Unassembled WGS sequence"/>
</dbReference>
<protein>
    <submittedName>
        <fullName evidence="10">Uncharacterized protein</fullName>
    </submittedName>
</protein>
<comment type="subcellular location">
    <subcellularLocation>
        <location evidence="1">Cell inner membrane</location>
        <topology evidence="1">Multi-pass membrane protein</topology>
    </subcellularLocation>
</comment>
<keyword evidence="6 9" id="KW-1133">Transmembrane helix</keyword>